<dbReference type="RefSeq" id="WP_148338962.1">
    <property type="nucleotide sequence ID" value="NZ_LR699119.1"/>
</dbReference>
<sequence length="138" mass="15619">MQAKDVMSRKPEFLPPSATLKQAADQMRTHDYGFIPVGENDRLIGALTDRDIAIKAVAEGWDPNKKTVREVMHKGVYFCLEDDPLEKVIQQMEKLQVRRLIVLNKSKRMTGIISLGDIATKSRNAKLCYELAEAVSHH</sequence>
<feature type="domain" description="CBS" evidence="3">
    <location>
        <begin position="7"/>
        <end position="63"/>
    </location>
</feature>
<dbReference type="PROSITE" id="PS51371">
    <property type="entry name" value="CBS"/>
    <property type="match status" value="2"/>
</dbReference>
<dbReference type="AlphaFoldDB" id="A0A5E4PGU2"/>
<dbReference type="Pfam" id="PF00571">
    <property type="entry name" value="CBS"/>
    <property type="match status" value="2"/>
</dbReference>
<dbReference type="Gene3D" id="3.10.580.10">
    <property type="entry name" value="CBS-domain"/>
    <property type="match status" value="1"/>
</dbReference>
<dbReference type="CDD" id="cd04622">
    <property type="entry name" value="CBS_pair_HRP1_like"/>
    <property type="match status" value="1"/>
</dbReference>
<evidence type="ECO:0000256" key="2">
    <source>
        <dbReference type="PROSITE-ProRule" id="PRU00703"/>
    </source>
</evidence>
<organism evidence="4 5">
    <name type="scientific">Aquicella siphonis</name>
    <dbReference type="NCBI Taxonomy" id="254247"/>
    <lineage>
        <taxon>Bacteria</taxon>
        <taxon>Pseudomonadati</taxon>
        <taxon>Pseudomonadota</taxon>
        <taxon>Gammaproteobacteria</taxon>
        <taxon>Legionellales</taxon>
        <taxon>Coxiellaceae</taxon>
        <taxon>Aquicella</taxon>
    </lineage>
</organism>
<dbReference type="KEGG" id="asip:AQUSIP_09670"/>
<evidence type="ECO:0000256" key="1">
    <source>
        <dbReference type="ARBA" id="ARBA00023122"/>
    </source>
</evidence>
<evidence type="ECO:0000313" key="5">
    <source>
        <dbReference type="Proteomes" id="UP000324194"/>
    </source>
</evidence>
<proteinExistence type="predicted"/>
<name>A0A5E4PGU2_9COXI</name>
<feature type="domain" description="CBS" evidence="3">
    <location>
        <begin position="72"/>
        <end position="133"/>
    </location>
</feature>
<evidence type="ECO:0000259" key="3">
    <source>
        <dbReference type="PROSITE" id="PS51371"/>
    </source>
</evidence>
<accession>A0A5E4PGU2</accession>
<keyword evidence="5" id="KW-1185">Reference proteome</keyword>
<dbReference type="InterPro" id="IPR000644">
    <property type="entry name" value="CBS_dom"/>
</dbReference>
<protein>
    <submittedName>
        <fullName evidence="4">Hypoxic response protein 1</fullName>
    </submittedName>
</protein>
<dbReference type="PANTHER" id="PTHR43080">
    <property type="entry name" value="CBS DOMAIN-CONTAINING PROTEIN CBSX3, MITOCHONDRIAL"/>
    <property type="match status" value="1"/>
</dbReference>
<dbReference type="EMBL" id="LR699119">
    <property type="protein sequence ID" value="VVC75677.1"/>
    <property type="molecule type" value="Genomic_DNA"/>
</dbReference>
<dbReference type="InterPro" id="IPR046342">
    <property type="entry name" value="CBS_dom_sf"/>
</dbReference>
<evidence type="ECO:0000313" key="4">
    <source>
        <dbReference type="EMBL" id="VVC75677.1"/>
    </source>
</evidence>
<dbReference type="OrthoDB" id="9794094at2"/>
<keyword evidence="1 2" id="KW-0129">CBS domain</keyword>
<dbReference type="PANTHER" id="PTHR43080:SF2">
    <property type="entry name" value="CBS DOMAIN-CONTAINING PROTEIN"/>
    <property type="match status" value="1"/>
</dbReference>
<dbReference type="SMART" id="SM00116">
    <property type="entry name" value="CBS"/>
    <property type="match status" value="2"/>
</dbReference>
<dbReference type="InterPro" id="IPR051257">
    <property type="entry name" value="Diverse_CBS-Domain"/>
</dbReference>
<gene>
    <name evidence="4" type="primary">hrp1</name>
    <name evidence="4" type="ORF">AQUSIP_09670</name>
</gene>
<dbReference type="SUPFAM" id="SSF54631">
    <property type="entry name" value="CBS-domain pair"/>
    <property type="match status" value="1"/>
</dbReference>
<reference evidence="4 5" key="1">
    <citation type="submission" date="2019-08" db="EMBL/GenBank/DDBJ databases">
        <authorList>
            <person name="Guy L."/>
        </authorList>
    </citation>
    <scope>NUCLEOTIDE SEQUENCE [LARGE SCALE GENOMIC DNA]</scope>
    <source>
        <strain evidence="4 5">SGT-108</strain>
    </source>
</reference>
<dbReference type="Proteomes" id="UP000324194">
    <property type="component" value="Chromosome 1"/>
</dbReference>